<keyword evidence="6" id="KW-0131">Cell cycle</keyword>
<accession>A0A3P9I2K3</accession>
<evidence type="ECO:0000256" key="4">
    <source>
        <dbReference type="ARBA" id="ARBA00023125"/>
    </source>
</evidence>
<protein>
    <recommendedName>
        <fullName evidence="6">THAP domain-containing protein 1</fullName>
    </recommendedName>
</protein>
<evidence type="ECO:0000313" key="9">
    <source>
        <dbReference type="Proteomes" id="UP000265200"/>
    </source>
</evidence>
<dbReference type="PROSITE" id="PS50950">
    <property type="entry name" value="ZF_THAP"/>
    <property type="match status" value="1"/>
</dbReference>
<dbReference type="PANTHER" id="PTHR46600:SF11">
    <property type="entry name" value="THAP DOMAIN-CONTAINING PROTEIN 10"/>
    <property type="match status" value="1"/>
</dbReference>
<dbReference type="Pfam" id="PF05485">
    <property type="entry name" value="THAP"/>
    <property type="match status" value="1"/>
</dbReference>
<comment type="similarity">
    <text evidence="6">Belongs to the THAP1 family.</text>
</comment>
<dbReference type="InterPro" id="IPR006612">
    <property type="entry name" value="THAP_Znf"/>
</dbReference>
<dbReference type="GO" id="GO:0001935">
    <property type="term" value="P:endothelial cell proliferation"/>
    <property type="evidence" value="ECO:0007669"/>
    <property type="project" value="UniProtKB-UniRule"/>
</dbReference>
<keyword evidence="6" id="KW-0539">Nucleus</keyword>
<dbReference type="SUPFAM" id="SSF57716">
    <property type="entry name" value="Glucocorticoid receptor-like (DNA-binding domain)"/>
    <property type="match status" value="1"/>
</dbReference>
<dbReference type="AlphaFoldDB" id="A0A3P9I2K3"/>
<evidence type="ECO:0000256" key="2">
    <source>
        <dbReference type="ARBA" id="ARBA00022771"/>
    </source>
</evidence>
<dbReference type="SMART" id="SM00980">
    <property type="entry name" value="THAP"/>
    <property type="match status" value="1"/>
</dbReference>
<keyword evidence="6" id="KW-0805">Transcription regulation</keyword>
<sequence length="185" mass="21245">MVHTCVAVGCHNRKTPDSRLSFYRFPRDKDRKQRWIAAVKRAGWQPTDASRLCSEHFVSGKQSKNQFSPDYIPSVFKHTPSPEKRKHLAELANFERRQELIRSKRQEQEKRTDVAAALLELQSIHPVNSATTDAVSDAQDQNPVVEHLHLTVAISNLTMQWNATASDLKSPRWSVWPLWTASQTF</sequence>
<reference key="1">
    <citation type="journal article" date="2007" name="Nature">
        <title>The medaka draft genome and insights into vertebrate genome evolution.</title>
        <authorList>
            <person name="Kasahara M."/>
            <person name="Naruse K."/>
            <person name="Sasaki S."/>
            <person name="Nakatani Y."/>
            <person name="Qu W."/>
            <person name="Ahsan B."/>
            <person name="Yamada T."/>
            <person name="Nagayasu Y."/>
            <person name="Doi K."/>
            <person name="Kasai Y."/>
            <person name="Jindo T."/>
            <person name="Kobayashi D."/>
            <person name="Shimada A."/>
            <person name="Toyoda A."/>
            <person name="Kuroki Y."/>
            <person name="Fujiyama A."/>
            <person name="Sasaki T."/>
            <person name="Shimizu A."/>
            <person name="Asakawa S."/>
            <person name="Shimizu N."/>
            <person name="Hashimoto S."/>
            <person name="Yang J."/>
            <person name="Lee Y."/>
            <person name="Matsushima K."/>
            <person name="Sugano S."/>
            <person name="Sakaizumi M."/>
            <person name="Narita T."/>
            <person name="Ohishi K."/>
            <person name="Haga S."/>
            <person name="Ohta F."/>
            <person name="Nomoto H."/>
            <person name="Nogata K."/>
            <person name="Morishita T."/>
            <person name="Endo T."/>
            <person name="Shin-I T."/>
            <person name="Takeda H."/>
            <person name="Morishita S."/>
            <person name="Kohara Y."/>
        </authorList>
    </citation>
    <scope>NUCLEOTIDE SEQUENCE [LARGE SCALE GENOMIC DNA]</scope>
    <source>
        <strain>Hd-rR</strain>
    </source>
</reference>
<comment type="subcellular location">
    <subcellularLocation>
        <location evidence="6">Nucleus</location>
        <location evidence="6">Nucleoplasm</location>
    </subcellularLocation>
</comment>
<dbReference type="InterPro" id="IPR026516">
    <property type="entry name" value="THAP1/10"/>
</dbReference>
<evidence type="ECO:0000256" key="6">
    <source>
        <dbReference type="RuleBase" id="RU369073"/>
    </source>
</evidence>
<keyword evidence="4 5" id="KW-0238">DNA-binding</keyword>
<keyword evidence="3" id="KW-0862">Zinc</keyword>
<proteinExistence type="inferred from homology"/>
<name>A0A3P9I2K3_ORYLA</name>
<dbReference type="GO" id="GO:0003700">
    <property type="term" value="F:DNA-binding transcription factor activity"/>
    <property type="evidence" value="ECO:0007669"/>
    <property type="project" value="UniProtKB-UniRule"/>
</dbReference>
<evidence type="ECO:0000256" key="3">
    <source>
        <dbReference type="ARBA" id="ARBA00022833"/>
    </source>
</evidence>
<organism evidence="8 9">
    <name type="scientific">Oryzias latipes</name>
    <name type="common">Japanese rice fish</name>
    <name type="synonym">Japanese killifish</name>
    <dbReference type="NCBI Taxonomy" id="8090"/>
    <lineage>
        <taxon>Eukaryota</taxon>
        <taxon>Metazoa</taxon>
        <taxon>Chordata</taxon>
        <taxon>Craniata</taxon>
        <taxon>Vertebrata</taxon>
        <taxon>Euteleostomi</taxon>
        <taxon>Actinopterygii</taxon>
        <taxon>Neopterygii</taxon>
        <taxon>Teleostei</taxon>
        <taxon>Neoteleostei</taxon>
        <taxon>Acanthomorphata</taxon>
        <taxon>Ovalentaria</taxon>
        <taxon>Atherinomorphae</taxon>
        <taxon>Beloniformes</taxon>
        <taxon>Adrianichthyidae</taxon>
        <taxon>Oryziinae</taxon>
        <taxon>Oryzias</taxon>
    </lineage>
</organism>
<reference evidence="8" key="3">
    <citation type="submission" date="2025-08" db="UniProtKB">
        <authorList>
            <consortium name="Ensembl"/>
        </authorList>
    </citation>
    <scope>IDENTIFICATION</scope>
    <source>
        <strain evidence="8">HSOK</strain>
    </source>
</reference>
<evidence type="ECO:0000256" key="1">
    <source>
        <dbReference type="ARBA" id="ARBA00022723"/>
    </source>
</evidence>
<dbReference type="SMART" id="SM00692">
    <property type="entry name" value="DM3"/>
    <property type="match status" value="1"/>
</dbReference>
<dbReference type="GO" id="GO:0008270">
    <property type="term" value="F:zinc ion binding"/>
    <property type="evidence" value="ECO:0007669"/>
    <property type="project" value="UniProtKB-KW"/>
</dbReference>
<dbReference type="GO" id="GO:0043565">
    <property type="term" value="F:sequence-specific DNA binding"/>
    <property type="evidence" value="ECO:0007669"/>
    <property type="project" value="UniProtKB-UniRule"/>
</dbReference>
<keyword evidence="6" id="KW-0804">Transcription</keyword>
<evidence type="ECO:0000256" key="5">
    <source>
        <dbReference type="PROSITE-ProRule" id="PRU00309"/>
    </source>
</evidence>
<keyword evidence="1" id="KW-0479">Metal-binding</keyword>
<keyword evidence="2 5" id="KW-0863">Zinc-finger</keyword>
<dbReference type="PANTHER" id="PTHR46600">
    <property type="entry name" value="THAP DOMAIN-CONTAINING"/>
    <property type="match status" value="1"/>
</dbReference>
<dbReference type="Gene3D" id="6.20.210.20">
    <property type="entry name" value="THAP domain"/>
    <property type="match status" value="1"/>
</dbReference>
<comment type="function">
    <text evidence="6">DNA-binding transcription regulator that regulates endothelial cell proliferation and G1/S cell-cycle progression. Specifically binds the 5'-[AT]NTNN[GT]GGCA[AGT]-3' core DNA sequence and acts by modulating expression of pRB-E2F cell-cycle target genes.</text>
</comment>
<dbReference type="InterPro" id="IPR038441">
    <property type="entry name" value="THAP_Znf_sf"/>
</dbReference>
<reference evidence="8" key="4">
    <citation type="submission" date="2025-09" db="UniProtKB">
        <authorList>
            <consortium name="Ensembl"/>
        </authorList>
    </citation>
    <scope>IDENTIFICATION</scope>
    <source>
        <strain evidence="8">HSOK</strain>
    </source>
</reference>
<reference evidence="8 9" key="2">
    <citation type="submission" date="2017-04" db="EMBL/GenBank/DDBJ databases">
        <title>CpG methylation of centromeres and impact of large insertions on vertebrate speciation.</title>
        <authorList>
            <person name="Ichikawa K."/>
            <person name="Yoshimura J."/>
            <person name="Morishita S."/>
        </authorList>
    </citation>
    <scope>NUCLEOTIDE SEQUENCE</scope>
    <source>
        <strain evidence="8 9">HSOK</strain>
    </source>
</reference>
<feature type="domain" description="THAP-type" evidence="7">
    <location>
        <begin position="1"/>
        <end position="76"/>
    </location>
</feature>
<evidence type="ECO:0000313" key="8">
    <source>
        <dbReference type="Ensembl" id="ENSORLP00015014291.1"/>
    </source>
</evidence>
<keyword evidence="6" id="KW-0175">Coiled coil</keyword>
<evidence type="ECO:0000259" key="7">
    <source>
        <dbReference type="PROSITE" id="PS50950"/>
    </source>
</evidence>
<dbReference type="GO" id="GO:0005654">
    <property type="term" value="C:nucleoplasm"/>
    <property type="evidence" value="ECO:0007669"/>
    <property type="project" value="UniProtKB-SubCell"/>
</dbReference>
<dbReference type="Ensembl" id="ENSORLT00015033436.1">
    <property type="protein sequence ID" value="ENSORLP00015014291.1"/>
    <property type="gene ID" value="ENSORLG00015015219.1"/>
</dbReference>
<dbReference type="Proteomes" id="UP000265200">
    <property type="component" value="Chromosome 9"/>
</dbReference>